<accession>A0ACB8V4Z5</accession>
<protein>
    <submittedName>
        <fullName evidence="1">Uncharacterized protein</fullName>
    </submittedName>
</protein>
<sequence length="560" mass="64811">MSTDKSGHKRGQSGSLETQLPYHGPRNVPCEPNEGLFGGLPSGQQSRYGYEQQPPHKKYQSLEGSIPLTNPRFNPSALVFVPGVSVTEYGYAQAAQNLPAQQEQYLHVLRNEEQMVTYEGKDKVKAPDQGRRSTGGDPLPIIMPKQRGPQKLSVKHPNLPVPLEIEQYRGNALKKRLAYADDVLQNHHQRISPVAAKSLAIYKKACKSLIEMEEREWYKEHAPWFKEAQEEWRMTVSCIDCAMQYRKWLRMTGTDSAEKLQDQILALKRSNFYARYGDLFEETCCQLKVLVDEHKVSGRESLSKKYWTEIAQNIKSESSVWDQWGRRYRYHKQAKTIALDCPTHWMIKKTCDRVGFSMENMLEIIKHYPMYNELVHTNLITFIREGKLDDLKKLLYDDICDVHLLFPAESDTETNIMIAVINSIIELLYDRNERFPNEYQRWLPTKDLLRFCTVLEESNDLKEAQVSNELTKAIMHSASKTIRRREMRGQRVKSILDTDSVTGQRTKRVAPENYEEAERLAKGHKRAFAKYTNLVGQVKKMSDALIEDDLESIYAYQMTS</sequence>
<proteinExistence type="predicted"/>
<comment type="caution">
    <text evidence="1">The sequence shown here is derived from an EMBL/GenBank/DDBJ whole genome shotgun (WGS) entry which is preliminary data.</text>
</comment>
<gene>
    <name evidence="1" type="ORF">LOY88_000347</name>
</gene>
<dbReference type="EMBL" id="JALBCA010000004">
    <property type="protein sequence ID" value="KAI2392882.1"/>
    <property type="molecule type" value="Genomic_DNA"/>
</dbReference>
<reference evidence="1" key="1">
    <citation type="journal article" date="2022" name="bioRxiv">
        <title>Population genetic analysis of Ophidiomyces ophidiicola, the causative agent of snake fungal disease, indicates recent introductions to the USA.</title>
        <authorList>
            <person name="Ladner J.T."/>
            <person name="Palmer J.M."/>
            <person name="Ettinger C.L."/>
            <person name="Stajich J.E."/>
            <person name="Farrell T.M."/>
            <person name="Glorioso B.M."/>
            <person name="Lawson B."/>
            <person name="Price S.J."/>
            <person name="Stengle A.G."/>
            <person name="Grear D.A."/>
            <person name="Lorch J.M."/>
        </authorList>
    </citation>
    <scope>NUCLEOTIDE SEQUENCE</scope>
    <source>
        <strain evidence="1">NWHC 24266-5</strain>
    </source>
</reference>
<evidence type="ECO:0000313" key="1">
    <source>
        <dbReference type="EMBL" id="KAI2392882.1"/>
    </source>
</evidence>
<organism evidence="1">
    <name type="scientific">Ophidiomyces ophidiicola</name>
    <dbReference type="NCBI Taxonomy" id="1387563"/>
    <lineage>
        <taxon>Eukaryota</taxon>
        <taxon>Fungi</taxon>
        <taxon>Dikarya</taxon>
        <taxon>Ascomycota</taxon>
        <taxon>Pezizomycotina</taxon>
        <taxon>Eurotiomycetes</taxon>
        <taxon>Eurotiomycetidae</taxon>
        <taxon>Onygenales</taxon>
        <taxon>Onygenaceae</taxon>
        <taxon>Ophidiomyces</taxon>
    </lineage>
</organism>
<name>A0ACB8V4Z5_9EURO</name>